<evidence type="ECO:0000313" key="2">
    <source>
        <dbReference type="Proteomes" id="UP000389128"/>
    </source>
</evidence>
<reference evidence="1 2" key="1">
    <citation type="submission" date="2019-01" db="EMBL/GenBank/DDBJ databases">
        <title>Zoogloea oleivorans genome sequencing and assembly.</title>
        <authorList>
            <person name="Tancsics A."/>
            <person name="Farkas M."/>
            <person name="Kriszt B."/>
            <person name="Maroti G."/>
            <person name="Horvath B."/>
        </authorList>
    </citation>
    <scope>NUCLEOTIDE SEQUENCE [LARGE SCALE GENOMIC DNA]</scope>
    <source>
        <strain evidence="1 2">Buc</strain>
    </source>
</reference>
<protein>
    <recommendedName>
        <fullName evidence="3">Lipid A biosynthesis acyltransferase</fullName>
    </recommendedName>
</protein>
<name>A0A6C2D2J2_9RHOO</name>
<comment type="caution">
    <text evidence="1">The sequence shown here is derived from an EMBL/GenBank/DDBJ whole genome shotgun (WGS) entry which is preliminary data.</text>
</comment>
<dbReference type="AlphaFoldDB" id="A0A6C2D2J2"/>
<evidence type="ECO:0000313" key="1">
    <source>
        <dbReference type="EMBL" id="TYC60144.1"/>
    </source>
</evidence>
<dbReference type="Proteomes" id="UP000389128">
    <property type="component" value="Unassembled WGS sequence"/>
</dbReference>
<dbReference type="EMBL" id="SDKK01000005">
    <property type="protein sequence ID" value="TYC60144.1"/>
    <property type="molecule type" value="Genomic_DNA"/>
</dbReference>
<sequence length="306" mass="34077">MKRRPLLPSAKASLRRLIEHLLIPGAGALLPWPLYFRGLSRLASNPRLLFQECAAASEGYRAIFGITPNSEWLRRYRLTILIDRADAFISATRSDRWLEKHVTITGAWPTGPFVGITFHFGAGMWSLRHIRSTGLRAAFLSIRFSLASFGNKLIPYWIARFRMHEVRQAGNAPVIYTGGSIKSIRKAFEQGICVIGLIDVPPHQAEKGRLGMTLFGRPAALPSGLLEIAATEDVPATAFLMSVDWRTGKRTLDIFPVPPGSPSEQIGFMSTLLNDAITEKPEAWHLWLCAHCFLTHQLATNALDHN</sequence>
<dbReference type="OrthoDB" id="5760471at2"/>
<gene>
    <name evidence="1" type="ORF">ETQ85_06450</name>
</gene>
<organism evidence="1 2">
    <name type="scientific">Zoogloea oleivorans</name>
    <dbReference type="NCBI Taxonomy" id="1552750"/>
    <lineage>
        <taxon>Bacteria</taxon>
        <taxon>Pseudomonadati</taxon>
        <taxon>Pseudomonadota</taxon>
        <taxon>Betaproteobacteria</taxon>
        <taxon>Rhodocyclales</taxon>
        <taxon>Zoogloeaceae</taxon>
        <taxon>Zoogloea</taxon>
    </lineage>
</organism>
<keyword evidence="2" id="KW-1185">Reference proteome</keyword>
<evidence type="ECO:0008006" key="3">
    <source>
        <dbReference type="Google" id="ProtNLM"/>
    </source>
</evidence>
<accession>A0A6C2D2J2</accession>
<dbReference type="RefSeq" id="WP_148578234.1">
    <property type="nucleotide sequence ID" value="NZ_SDKK01000005.1"/>
</dbReference>
<proteinExistence type="predicted"/>